<feature type="compositionally biased region" description="Low complexity" evidence="1">
    <location>
        <begin position="689"/>
        <end position="700"/>
    </location>
</feature>
<dbReference type="InterPro" id="IPR055915">
    <property type="entry name" value="DUF7492"/>
</dbReference>
<reference evidence="4" key="1">
    <citation type="submission" date="2015-01" db="EMBL/GenBank/DDBJ databases">
        <title>The Genome Sequence of Cladophialophora bantiana CBS 173.52.</title>
        <authorList>
            <consortium name="The Broad Institute Genomics Platform"/>
            <person name="Cuomo C."/>
            <person name="de Hoog S."/>
            <person name="Gorbushina A."/>
            <person name="Stielow B."/>
            <person name="Teixiera M."/>
            <person name="Abouelleil A."/>
            <person name="Chapman S.B."/>
            <person name="Priest M."/>
            <person name="Young S.K."/>
            <person name="Wortman J."/>
            <person name="Nusbaum C."/>
            <person name="Birren B."/>
        </authorList>
    </citation>
    <scope>NUCLEOTIDE SEQUENCE [LARGE SCALE GENOMIC DNA]</scope>
    <source>
        <strain evidence="4">CBS 173.52</strain>
    </source>
</reference>
<evidence type="ECO:0000256" key="2">
    <source>
        <dbReference type="SAM" id="SignalP"/>
    </source>
</evidence>
<feature type="signal peptide" evidence="2">
    <location>
        <begin position="1"/>
        <end position="23"/>
    </location>
</feature>
<dbReference type="EMBL" id="KN846994">
    <property type="protein sequence ID" value="KIW90095.1"/>
    <property type="molecule type" value="Genomic_DNA"/>
</dbReference>
<evidence type="ECO:0000313" key="4">
    <source>
        <dbReference type="EMBL" id="KIW90095.1"/>
    </source>
</evidence>
<name>A0A0D2HH52_CLAB1</name>
<keyword evidence="5" id="KW-1185">Reference proteome</keyword>
<accession>A0A0D2HH52</accession>
<dbReference type="GeneID" id="27702454"/>
<dbReference type="HOGENOM" id="CLU_019095_1_1_1"/>
<evidence type="ECO:0000256" key="1">
    <source>
        <dbReference type="SAM" id="MobiDB-lite"/>
    </source>
</evidence>
<organism evidence="4 5">
    <name type="scientific">Cladophialophora bantiana (strain ATCC 10958 / CBS 173.52 / CDC B-1940 / NIH 8579)</name>
    <name type="common">Xylohypha bantiana</name>
    <dbReference type="NCBI Taxonomy" id="1442370"/>
    <lineage>
        <taxon>Eukaryota</taxon>
        <taxon>Fungi</taxon>
        <taxon>Dikarya</taxon>
        <taxon>Ascomycota</taxon>
        <taxon>Pezizomycotina</taxon>
        <taxon>Eurotiomycetes</taxon>
        <taxon>Chaetothyriomycetidae</taxon>
        <taxon>Chaetothyriales</taxon>
        <taxon>Herpotrichiellaceae</taxon>
        <taxon>Cladophialophora</taxon>
    </lineage>
</organism>
<sequence>MPIKSIFSSALVGLLATIPLTSAHTWVEQLMVIAPNGTLVGQPGFARGNVLRGTPGFGDPTMVNLIPPDGRPINQIQPSDLMCKSSQTSQTQTDGSPRLQAAAGAGVALRFQENGHVTLPDNQPGKPPNRGTVYVYGTTQASPDDSFLAIHRVWTPDGTGGDGRGRLLSTRNFDDGQCYQVNGGQISQQRQQTYGHPADDLMGQDLWCQQDIQIPADTPSGQPYTLYWVWDWPTLPGTPGFPNGKQEIYTTCMDVDIVDSTGVDSVSKAQVGWEQGQRVDHAAVSAQMTDLANPTAVTGQTIPFTNVPTTFLTQTISPTPIHPALTSSSTGSTIAFSASATGPVSGGASEASVFAATATETGVPAFLSVHVGSTAGPGIETQTFSVIPIGVFTTTDAAQSLPTGGSDGGNGHGGRGGEGNNNGKSSLPWIFSVLAKWLESVAADSGSSSEPQVTAAPNAAGNVAVATFTEYESVFETVYQTVYQTQYTKRSAGESCYSSASEFADDDYCPPTTSGYTPIHTHSHPVHCFWCPTGSAYPKFTHPRGPPPWLSGAWGSRTQWPHSRPPGGARQSNGSTEYGDRHGYDNDGSSNYTTPATAESTITVTSTLTLTTYVPSASAAAAIIPVSPLSTVTETTTTQSTVTLTSALTLTTDMPSLSASASGDAGAVAGSVESAPLLSSSQPFPPLPLSSTTDTDSSPAQPTPPPSTSYSSTSTDTVTVTVPPTSTTSSSSSSSAPSLSNTEGDQPLTFTLVPIPDPSPTPAPAPTVSTDHAAFRLKARNPFVWLGWTTTQKAEATQSPSSSS</sequence>
<protein>
    <recommendedName>
        <fullName evidence="3">DUF7492 domain-containing protein</fullName>
    </recommendedName>
</protein>
<dbReference type="OrthoDB" id="64281at2759"/>
<feature type="region of interest" description="Disordered" evidence="1">
    <location>
        <begin position="676"/>
        <end position="768"/>
    </location>
</feature>
<dbReference type="Pfam" id="PF24320">
    <property type="entry name" value="DUF7492"/>
    <property type="match status" value="1"/>
</dbReference>
<feature type="region of interest" description="Disordered" evidence="1">
    <location>
        <begin position="398"/>
        <end position="422"/>
    </location>
</feature>
<keyword evidence="2" id="KW-0732">Signal</keyword>
<dbReference type="AlphaFoldDB" id="A0A0D2HH52"/>
<feature type="compositionally biased region" description="Pro residues" evidence="1">
    <location>
        <begin position="755"/>
        <end position="765"/>
    </location>
</feature>
<proteinExistence type="predicted"/>
<dbReference type="Proteomes" id="UP000053789">
    <property type="component" value="Unassembled WGS sequence"/>
</dbReference>
<feature type="compositionally biased region" description="Gly residues" evidence="1">
    <location>
        <begin position="405"/>
        <end position="420"/>
    </location>
</feature>
<feature type="region of interest" description="Disordered" evidence="1">
    <location>
        <begin position="553"/>
        <end position="595"/>
    </location>
</feature>
<dbReference type="RefSeq" id="XP_016616764.1">
    <property type="nucleotide sequence ID" value="XM_016767248.1"/>
</dbReference>
<evidence type="ECO:0000313" key="5">
    <source>
        <dbReference type="Proteomes" id="UP000053789"/>
    </source>
</evidence>
<feature type="compositionally biased region" description="Low complexity" evidence="1">
    <location>
        <begin position="708"/>
        <end position="740"/>
    </location>
</feature>
<dbReference type="VEuPathDB" id="FungiDB:Z519_09526"/>
<gene>
    <name evidence="4" type="ORF">Z519_09526</name>
</gene>
<feature type="domain" description="DUF7492" evidence="3">
    <location>
        <begin position="22"/>
        <end position="284"/>
    </location>
</feature>
<evidence type="ECO:0000259" key="3">
    <source>
        <dbReference type="Pfam" id="PF24320"/>
    </source>
</evidence>
<feature type="chain" id="PRO_5002243285" description="DUF7492 domain-containing protein" evidence="2">
    <location>
        <begin position="24"/>
        <end position="804"/>
    </location>
</feature>